<dbReference type="InterPro" id="IPR013708">
    <property type="entry name" value="Shikimate_DH-bd_N"/>
</dbReference>
<dbReference type="OrthoDB" id="9792692at2"/>
<dbReference type="Pfam" id="PF01488">
    <property type="entry name" value="Shikimate_DH"/>
    <property type="match status" value="1"/>
</dbReference>
<dbReference type="CDD" id="cd01065">
    <property type="entry name" value="NAD_bind_Shikimate_DH"/>
    <property type="match status" value="1"/>
</dbReference>
<name>A0A2N0Z4N5_9BACI</name>
<comment type="caution">
    <text evidence="12">The sequence shown here is derived from an EMBL/GenBank/DDBJ whole genome shotgun (WGS) entry which is preliminary data.</text>
</comment>
<feature type="domain" description="Quinate/shikimate 5-dehydrogenase/glutamyl-tRNA reductase" evidence="9">
    <location>
        <begin position="112"/>
        <end position="192"/>
    </location>
</feature>
<dbReference type="EMBL" id="PISE01000013">
    <property type="protein sequence ID" value="PKG24491.1"/>
    <property type="molecule type" value="Genomic_DNA"/>
</dbReference>
<keyword evidence="13" id="KW-1185">Reference proteome</keyword>
<comment type="similarity">
    <text evidence="8">Belongs to the shikimate dehydrogenase family.</text>
</comment>
<dbReference type="Pfam" id="PF08501">
    <property type="entry name" value="Shikimate_dh_N"/>
    <property type="match status" value="1"/>
</dbReference>
<protein>
    <recommendedName>
        <fullName evidence="2 8">Shikimate dehydrogenase (NADP(+))</fullName>
        <shortName evidence="8">SDH</shortName>
        <ecNumber evidence="2 8">1.1.1.25</ecNumber>
    </recommendedName>
</protein>
<feature type="binding site" evidence="8">
    <location>
        <begin position="14"/>
        <end position="16"/>
    </location>
    <ligand>
        <name>shikimate</name>
        <dbReference type="ChEBI" id="CHEBI:36208"/>
    </ligand>
</feature>
<comment type="subunit">
    <text evidence="8">Homodimer.</text>
</comment>
<dbReference type="InterPro" id="IPR046346">
    <property type="entry name" value="Aminoacid_DH-like_N_sf"/>
</dbReference>
<feature type="domain" description="SDH C-terminal" evidence="11">
    <location>
        <begin position="240"/>
        <end position="267"/>
    </location>
</feature>
<evidence type="ECO:0000256" key="3">
    <source>
        <dbReference type="ARBA" id="ARBA00022605"/>
    </source>
</evidence>
<evidence type="ECO:0000313" key="13">
    <source>
        <dbReference type="Proteomes" id="UP000233375"/>
    </source>
</evidence>
<proteinExistence type="inferred from homology"/>
<evidence type="ECO:0000259" key="11">
    <source>
        <dbReference type="Pfam" id="PF18317"/>
    </source>
</evidence>
<dbReference type="PANTHER" id="PTHR21089:SF1">
    <property type="entry name" value="BIFUNCTIONAL 3-DEHYDROQUINATE DEHYDRATASE_SHIKIMATE DEHYDROGENASE, CHLOROPLASTIC"/>
    <property type="match status" value="1"/>
</dbReference>
<gene>
    <name evidence="8 12" type="primary">aroE</name>
    <name evidence="12" type="ORF">CWS01_06725</name>
</gene>
<accession>A0A2N0Z4N5</accession>
<dbReference type="Gene3D" id="3.40.50.720">
    <property type="entry name" value="NAD(P)-binding Rossmann-like Domain"/>
    <property type="match status" value="1"/>
</dbReference>
<feature type="binding site" evidence="8">
    <location>
        <begin position="125"/>
        <end position="129"/>
    </location>
    <ligand>
        <name>NADP(+)</name>
        <dbReference type="ChEBI" id="CHEBI:58349"/>
    </ligand>
</feature>
<dbReference type="AlphaFoldDB" id="A0A2N0Z4N5"/>
<dbReference type="GO" id="GO:0005829">
    <property type="term" value="C:cytosol"/>
    <property type="evidence" value="ECO:0007669"/>
    <property type="project" value="TreeGrafter"/>
</dbReference>
<keyword evidence="3 8" id="KW-0028">Amino-acid biosynthesis</keyword>
<dbReference type="InterPro" id="IPR041121">
    <property type="entry name" value="SDH_C"/>
</dbReference>
<dbReference type="GO" id="GO:0050661">
    <property type="term" value="F:NADP binding"/>
    <property type="evidence" value="ECO:0007669"/>
    <property type="project" value="InterPro"/>
</dbReference>
<feature type="binding site" evidence="8">
    <location>
        <begin position="149"/>
        <end position="154"/>
    </location>
    <ligand>
        <name>NADP(+)</name>
        <dbReference type="ChEBI" id="CHEBI:58349"/>
    </ligand>
</feature>
<evidence type="ECO:0000313" key="12">
    <source>
        <dbReference type="EMBL" id="PKG24491.1"/>
    </source>
</evidence>
<reference evidence="12 13" key="1">
    <citation type="journal article" date="2003" name="Int. J. Syst. Evol. Microbiol.">
        <title>Bacillus nealsonii sp. nov., isolated from a spacecraft-assembly facility, whose spores are gamma-radiation resistant.</title>
        <authorList>
            <person name="Venkateswaran K."/>
            <person name="Kempf M."/>
            <person name="Chen F."/>
            <person name="Satomi M."/>
            <person name="Nicholson W."/>
            <person name="Kern R."/>
        </authorList>
    </citation>
    <scope>NUCLEOTIDE SEQUENCE [LARGE SCALE GENOMIC DNA]</scope>
    <source>
        <strain evidence="12 13">FO-92</strain>
    </source>
</reference>
<keyword evidence="4 8" id="KW-0521">NADP</keyword>
<dbReference type="Gene3D" id="3.40.50.10860">
    <property type="entry name" value="Leucine Dehydrogenase, chain A, domain 1"/>
    <property type="match status" value="1"/>
</dbReference>
<dbReference type="GO" id="GO:0008652">
    <property type="term" value="P:amino acid biosynthetic process"/>
    <property type="evidence" value="ECO:0007669"/>
    <property type="project" value="UniProtKB-KW"/>
</dbReference>
<dbReference type="Pfam" id="PF18317">
    <property type="entry name" value="SDH_C"/>
    <property type="match status" value="1"/>
</dbReference>
<dbReference type="RefSeq" id="WP_101176429.1">
    <property type="nucleotide sequence ID" value="NZ_PISE01000013.1"/>
</dbReference>
<dbReference type="PANTHER" id="PTHR21089">
    <property type="entry name" value="SHIKIMATE DEHYDROGENASE"/>
    <property type="match status" value="1"/>
</dbReference>
<keyword evidence="5 8" id="KW-0560">Oxidoreductase</keyword>
<feature type="binding site" evidence="8">
    <location>
        <position position="217"/>
    </location>
    <ligand>
        <name>NADP(+)</name>
        <dbReference type="ChEBI" id="CHEBI:58349"/>
    </ligand>
</feature>
<evidence type="ECO:0000256" key="5">
    <source>
        <dbReference type="ARBA" id="ARBA00023002"/>
    </source>
</evidence>
<evidence type="ECO:0000256" key="4">
    <source>
        <dbReference type="ARBA" id="ARBA00022857"/>
    </source>
</evidence>
<evidence type="ECO:0000256" key="2">
    <source>
        <dbReference type="ARBA" id="ARBA00012962"/>
    </source>
</evidence>
<dbReference type="GO" id="GO:0019632">
    <property type="term" value="P:shikimate metabolic process"/>
    <property type="evidence" value="ECO:0007669"/>
    <property type="project" value="InterPro"/>
</dbReference>
<evidence type="ECO:0000256" key="7">
    <source>
        <dbReference type="ARBA" id="ARBA00049442"/>
    </source>
</evidence>
<dbReference type="GO" id="GO:0009423">
    <property type="term" value="P:chorismate biosynthetic process"/>
    <property type="evidence" value="ECO:0007669"/>
    <property type="project" value="UniProtKB-UniRule"/>
</dbReference>
<keyword evidence="6 8" id="KW-0057">Aromatic amino acid biosynthesis</keyword>
<dbReference type="Proteomes" id="UP000233375">
    <property type="component" value="Unassembled WGS sequence"/>
</dbReference>
<comment type="pathway">
    <text evidence="1 8">Metabolic intermediate biosynthesis; chorismate biosynthesis; chorismate from D-erythrose 4-phosphate and phosphoenolpyruvate: step 4/7.</text>
</comment>
<dbReference type="SUPFAM" id="SSF51735">
    <property type="entry name" value="NAD(P)-binding Rossmann-fold domains"/>
    <property type="match status" value="1"/>
</dbReference>
<feature type="binding site" evidence="8">
    <location>
        <position position="240"/>
    </location>
    <ligand>
        <name>NADP(+)</name>
        <dbReference type="ChEBI" id="CHEBI:58349"/>
    </ligand>
</feature>
<dbReference type="InterPro" id="IPR022893">
    <property type="entry name" value="Shikimate_DH_fam"/>
</dbReference>
<dbReference type="HAMAP" id="MF_00222">
    <property type="entry name" value="Shikimate_DH_AroE"/>
    <property type="match status" value="1"/>
</dbReference>
<feature type="binding site" evidence="8">
    <location>
        <position position="61"/>
    </location>
    <ligand>
        <name>shikimate</name>
        <dbReference type="ChEBI" id="CHEBI:36208"/>
    </ligand>
</feature>
<dbReference type="InterPro" id="IPR011342">
    <property type="entry name" value="Shikimate_DH"/>
</dbReference>
<dbReference type="EC" id="1.1.1.25" evidence="2 8"/>
<dbReference type="UniPathway" id="UPA00053">
    <property type="reaction ID" value="UER00087"/>
</dbReference>
<dbReference type="NCBIfam" id="NF001319">
    <property type="entry name" value="PRK00258.3-3"/>
    <property type="match status" value="1"/>
</dbReference>
<feature type="binding site" evidence="8">
    <location>
        <position position="247"/>
    </location>
    <ligand>
        <name>shikimate</name>
        <dbReference type="ChEBI" id="CHEBI:36208"/>
    </ligand>
</feature>
<feature type="binding site" evidence="8">
    <location>
        <position position="86"/>
    </location>
    <ligand>
        <name>shikimate</name>
        <dbReference type="ChEBI" id="CHEBI:36208"/>
    </ligand>
</feature>
<evidence type="ECO:0000256" key="1">
    <source>
        <dbReference type="ARBA" id="ARBA00004871"/>
    </source>
</evidence>
<feature type="binding site" evidence="8">
    <location>
        <position position="219"/>
    </location>
    <ligand>
        <name>shikimate</name>
        <dbReference type="ChEBI" id="CHEBI:36208"/>
    </ligand>
</feature>
<comment type="caution">
    <text evidence="8">Lacks conserved residue(s) required for the propagation of feature annotation.</text>
</comment>
<feature type="domain" description="Shikimate dehydrogenase substrate binding N-terminal" evidence="10">
    <location>
        <begin position="6"/>
        <end position="88"/>
    </location>
</feature>
<comment type="catalytic activity">
    <reaction evidence="7 8">
        <text>shikimate + NADP(+) = 3-dehydroshikimate + NADPH + H(+)</text>
        <dbReference type="Rhea" id="RHEA:17737"/>
        <dbReference type="ChEBI" id="CHEBI:15378"/>
        <dbReference type="ChEBI" id="CHEBI:16630"/>
        <dbReference type="ChEBI" id="CHEBI:36208"/>
        <dbReference type="ChEBI" id="CHEBI:57783"/>
        <dbReference type="ChEBI" id="CHEBI:58349"/>
        <dbReference type="EC" id="1.1.1.25"/>
    </reaction>
</comment>
<dbReference type="InterPro" id="IPR006151">
    <property type="entry name" value="Shikm_DH/Glu-tRNA_Rdtase"/>
</dbReference>
<dbReference type="InterPro" id="IPR036291">
    <property type="entry name" value="NAD(P)-bd_dom_sf"/>
</dbReference>
<organism evidence="12 13">
    <name type="scientific">Niallia nealsonii</name>
    <dbReference type="NCBI Taxonomy" id="115979"/>
    <lineage>
        <taxon>Bacteria</taxon>
        <taxon>Bacillati</taxon>
        <taxon>Bacillota</taxon>
        <taxon>Bacilli</taxon>
        <taxon>Bacillales</taxon>
        <taxon>Bacillaceae</taxon>
        <taxon>Niallia</taxon>
    </lineage>
</organism>
<feature type="binding site" evidence="8">
    <location>
        <position position="101"/>
    </location>
    <ligand>
        <name>shikimate</name>
        <dbReference type="ChEBI" id="CHEBI:36208"/>
    </ligand>
</feature>
<comment type="function">
    <text evidence="8">Involved in the biosynthesis of the chorismate, which leads to the biosynthesis of aromatic amino acids. Catalyzes the reversible NADPH linked reduction of 3-dehydroshikimate (DHSA) to yield shikimate (SA).</text>
</comment>
<dbReference type="GO" id="GO:0009073">
    <property type="term" value="P:aromatic amino acid family biosynthetic process"/>
    <property type="evidence" value="ECO:0007669"/>
    <property type="project" value="UniProtKB-KW"/>
</dbReference>
<evidence type="ECO:0000259" key="10">
    <source>
        <dbReference type="Pfam" id="PF08501"/>
    </source>
</evidence>
<evidence type="ECO:0000256" key="6">
    <source>
        <dbReference type="ARBA" id="ARBA00023141"/>
    </source>
</evidence>
<dbReference type="NCBIfam" id="TIGR00507">
    <property type="entry name" value="aroE"/>
    <property type="match status" value="1"/>
</dbReference>
<evidence type="ECO:0000259" key="9">
    <source>
        <dbReference type="Pfam" id="PF01488"/>
    </source>
</evidence>
<evidence type="ECO:0000256" key="8">
    <source>
        <dbReference type="HAMAP-Rule" id="MF_00222"/>
    </source>
</evidence>
<dbReference type="SUPFAM" id="SSF53223">
    <property type="entry name" value="Aminoacid dehydrogenase-like, N-terminal domain"/>
    <property type="match status" value="1"/>
</dbReference>
<dbReference type="GO" id="GO:0004764">
    <property type="term" value="F:shikimate 3-dehydrogenase (NADP+) activity"/>
    <property type="evidence" value="ECO:0007669"/>
    <property type="project" value="UniProtKB-UniRule"/>
</dbReference>
<sequence>MKKYVVIGDPIAHSMSPVMHNDLFQFYQIEAQYDLFHIKKGMLKEGLSQLKEMDVAGFNITVPHKSDIIPFLDELDPLSQAIGAVNTVVNENGKWVGYNTDGYGYVRGLLTILPALTDKKVMMIGAGGAARAIYFTLAYEKVHKIDIVNRTLEKAEDLKKACPYSVETDVLDLKSAKERCGEYDLIIQTTSIGMSPHTKEQPISLENLNSNSLVSDIIYNPLETKLLHEAKMKGAIVQNGLEMFVFQGALAFEKWTGIFPDTERMKRNVLKQLGGNFDA</sequence>
<feature type="active site" description="Proton acceptor" evidence="8">
    <location>
        <position position="65"/>
    </location>
</feature>